<evidence type="ECO:0000313" key="4">
    <source>
        <dbReference type="Proteomes" id="UP000183843"/>
    </source>
</evidence>
<name>A0A1I0YQ26_SELRU</name>
<dbReference type="Pfam" id="PF13518">
    <property type="entry name" value="HTH_28"/>
    <property type="match status" value="1"/>
</dbReference>
<dbReference type="PANTHER" id="PTHR33795:SF1">
    <property type="entry name" value="INSERTION ELEMENT IS150 PROTEIN INSJ"/>
    <property type="match status" value="1"/>
</dbReference>
<feature type="non-terminal residue" evidence="3">
    <location>
        <position position="95"/>
    </location>
</feature>
<protein>
    <submittedName>
        <fullName evidence="3">Transposase and inactivated derivatives</fullName>
    </submittedName>
</protein>
<evidence type="ECO:0000256" key="1">
    <source>
        <dbReference type="ARBA" id="ARBA00038232"/>
    </source>
</evidence>
<dbReference type="EMBL" id="FOJX01000017">
    <property type="protein sequence ID" value="SFB15321.1"/>
    <property type="molecule type" value="Genomic_DNA"/>
</dbReference>
<dbReference type="GO" id="GO:0043565">
    <property type="term" value="F:sequence-specific DNA binding"/>
    <property type="evidence" value="ECO:0007669"/>
    <property type="project" value="InterPro"/>
</dbReference>
<dbReference type="Gene3D" id="1.10.10.10">
    <property type="entry name" value="Winged helix-like DNA-binding domain superfamily/Winged helix DNA-binding domain"/>
    <property type="match status" value="1"/>
</dbReference>
<dbReference type="AlphaFoldDB" id="A0A1I0YQ26"/>
<organism evidence="3 4">
    <name type="scientific">Selenomonas ruminantium</name>
    <dbReference type="NCBI Taxonomy" id="971"/>
    <lineage>
        <taxon>Bacteria</taxon>
        <taxon>Bacillati</taxon>
        <taxon>Bacillota</taxon>
        <taxon>Negativicutes</taxon>
        <taxon>Selenomonadales</taxon>
        <taxon>Selenomonadaceae</taxon>
        <taxon>Selenomonas</taxon>
    </lineage>
</organism>
<dbReference type="RefSeq" id="WP_143555608.1">
    <property type="nucleotide sequence ID" value="NZ_FOJX01000017.1"/>
</dbReference>
<accession>A0A1I0YQ26</accession>
<dbReference type="PANTHER" id="PTHR33795">
    <property type="entry name" value="INSERTION ELEMENT IS150 PROTEIN INSJ"/>
    <property type="match status" value="1"/>
</dbReference>
<comment type="similarity">
    <text evidence="1">Belongs to the IS150/IS1296 orfA family.</text>
</comment>
<evidence type="ECO:0000259" key="2">
    <source>
        <dbReference type="Pfam" id="PF13518"/>
    </source>
</evidence>
<dbReference type="SUPFAM" id="SSF48295">
    <property type="entry name" value="TrpR-like"/>
    <property type="match status" value="2"/>
</dbReference>
<reference evidence="3 4" key="1">
    <citation type="submission" date="2016-10" db="EMBL/GenBank/DDBJ databases">
        <authorList>
            <person name="de Groot N.N."/>
        </authorList>
    </citation>
    <scope>NUCLEOTIDE SEQUENCE [LARGE SCALE GENOMIC DNA]</scope>
    <source>
        <strain evidence="3 4">L14</strain>
    </source>
</reference>
<dbReference type="InterPro" id="IPR055247">
    <property type="entry name" value="InsJ-like_HTH"/>
</dbReference>
<dbReference type="InterPro" id="IPR052057">
    <property type="entry name" value="IS150/IS1296_orfA-like"/>
</dbReference>
<sequence length="95" mass="10900">MPHKQKATADEKVWIVRECLAGKISKSEAACYLQVDKSSIYSWIKRYKAEGAAAFQPSKFNRTYTTELKMKAVLSYLNGEGSLRDICQKYRIRAM</sequence>
<dbReference type="Proteomes" id="UP000183843">
    <property type="component" value="Unassembled WGS sequence"/>
</dbReference>
<dbReference type="InterPro" id="IPR010921">
    <property type="entry name" value="Trp_repressor/repl_initiator"/>
</dbReference>
<gene>
    <name evidence="3" type="ORF">SAMN05216587_11730</name>
</gene>
<feature type="domain" description="Insertion element IS150 protein InsJ-like helix-turn-helix" evidence="2">
    <location>
        <begin position="15"/>
        <end position="58"/>
    </location>
</feature>
<dbReference type="InterPro" id="IPR036388">
    <property type="entry name" value="WH-like_DNA-bd_sf"/>
</dbReference>
<proteinExistence type="inferred from homology"/>
<evidence type="ECO:0000313" key="3">
    <source>
        <dbReference type="EMBL" id="SFB15321.1"/>
    </source>
</evidence>